<organism evidence="2 3">
    <name type="scientific">Streptomyces paromomycinus</name>
    <name type="common">Streptomyces rimosus subsp. paromomycinus</name>
    <dbReference type="NCBI Taxonomy" id="92743"/>
    <lineage>
        <taxon>Bacteria</taxon>
        <taxon>Bacillati</taxon>
        <taxon>Actinomycetota</taxon>
        <taxon>Actinomycetes</taxon>
        <taxon>Kitasatosporales</taxon>
        <taxon>Streptomycetaceae</taxon>
        <taxon>Streptomyces</taxon>
    </lineage>
</organism>
<accession>A0A401W6D5</accession>
<dbReference type="EMBL" id="BHZD01000001">
    <property type="protein sequence ID" value="GCD44866.1"/>
    <property type="molecule type" value="Genomic_DNA"/>
</dbReference>
<evidence type="ECO:0008006" key="4">
    <source>
        <dbReference type="Google" id="ProtNLM"/>
    </source>
</evidence>
<feature type="compositionally biased region" description="Gly residues" evidence="1">
    <location>
        <begin position="50"/>
        <end position="65"/>
    </location>
</feature>
<dbReference type="PROSITE" id="PS51257">
    <property type="entry name" value="PROKAR_LIPOPROTEIN"/>
    <property type="match status" value="1"/>
</dbReference>
<comment type="caution">
    <text evidence="2">The sequence shown here is derived from an EMBL/GenBank/DDBJ whole genome shotgun (WGS) entry which is preliminary data.</text>
</comment>
<keyword evidence="3" id="KW-1185">Reference proteome</keyword>
<evidence type="ECO:0000313" key="3">
    <source>
        <dbReference type="Proteomes" id="UP000286746"/>
    </source>
</evidence>
<reference evidence="2 3" key="1">
    <citation type="submission" date="2018-11" db="EMBL/GenBank/DDBJ databases">
        <title>Whole genome sequence of Streptomyces paromomycinus NBRC 15454(T).</title>
        <authorList>
            <person name="Komaki H."/>
            <person name="Tamura T."/>
        </authorList>
    </citation>
    <scope>NUCLEOTIDE SEQUENCE [LARGE SCALE GENOMIC DNA]</scope>
    <source>
        <strain evidence="2 3">NBRC 15454</strain>
    </source>
</reference>
<dbReference type="Proteomes" id="UP000286746">
    <property type="component" value="Unassembled WGS sequence"/>
</dbReference>
<name>A0A401W6D5_STREY</name>
<dbReference type="RefSeq" id="WP_125055607.1">
    <property type="nucleotide sequence ID" value="NZ_BHZD01000001.1"/>
</dbReference>
<sequence length="176" mass="16896">MRKAVQIAGTAAIAALLLSGCGSGGGDGKRDAAGGTGTAPAASPSQTPGGPAGDGSGGDGSGVDGSGTSRLDGAWTATTGDSHLTLVIYRGIASLGLGADTGSACQGKVETVGTTVIALKCMGGHTTRTLGTVTPGADGRTLKVRWKDGPTDDFTKAEGKLKLLGMPSLPAGTPGS</sequence>
<evidence type="ECO:0000313" key="2">
    <source>
        <dbReference type="EMBL" id="GCD44866.1"/>
    </source>
</evidence>
<dbReference type="AlphaFoldDB" id="A0A401W6D5"/>
<evidence type="ECO:0000256" key="1">
    <source>
        <dbReference type="SAM" id="MobiDB-lite"/>
    </source>
</evidence>
<gene>
    <name evidence="2" type="ORF">GKJPGBOP_04581</name>
</gene>
<feature type="region of interest" description="Disordered" evidence="1">
    <location>
        <begin position="25"/>
        <end position="74"/>
    </location>
</feature>
<proteinExistence type="predicted"/>
<protein>
    <recommendedName>
        <fullName evidence="4">Lipoprotein</fullName>
    </recommendedName>
</protein>